<keyword evidence="3" id="KW-1185">Reference proteome</keyword>
<evidence type="ECO:0000313" key="3">
    <source>
        <dbReference type="Proteomes" id="UP000481861"/>
    </source>
</evidence>
<dbReference type="OrthoDB" id="3796620at2759"/>
<reference evidence="2 3" key="1">
    <citation type="submission" date="2020-01" db="EMBL/GenBank/DDBJ databases">
        <authorList>
            <consortium name="DOE Joint Genome Institute"/>
            <person name="Haridas S."/>
            <person name="Albert R."/>
            <person name="Binder M."/>
            <person name="Bloem J."/>
            <person name="Labutti K."/>
            <person name="Salamov A."/>
            <person name="Andreopoulos B."/>
            <person name="Baker S.E."/>
            <person name="Barry K."/>
            <person name="Bills G."/>
            <person name="Bluhm B.H."/>
            <person name="Cannon C."/>
            <person name="Castanera R."/>
            <person name="Culley D.E."/>
            <person name="Daum C."/>
            <person name="Ezra D."/>
            <person name="Gonzalez J.B."/>
            <person name="Henrissat B."/>
            <person name="Kuo A."/>
            <person name="Liang C."/>
            <person name="Lipzen A."/>
            <person name="Lutzoni F."/>
            <person name="Magnuson J."/>
            <person name="Mondo S."/>
            <person name="Nolan M."/>
            <person name="Ohm R."/>
            <person name="Pangilinan J."/>
            <person name="Park H.-J.H."/>
            <person name="Ramirez L."/>
            <person name="Alfaro M."/>
            <person name="Sun H."/>
            <person name="Tritt A."/>
            <person name="Yoshinaga Y."/>
            <person name="Zwiers L.-H.L."/>
            <person name="Turgeon B.G."/>
            <person name="Goodwin S.B."/>
            <person name="Spatafora J.W."/>
            <person name="Crous P.W."/>
            <person name="Grigoriev I.V."/>
        </authorList>
    </citation>
    <scope>NUCLEOTIDE SEQUENCE [LARGE SCALE GENOMIC DNA]</scope>
    <source>
        <strain evidence="2 3">CBS 611.86</strain>
    </source>
</reference>
<dbReference type="EMBL" id="JAADJZ010000028">
    <property type="protein sequence ID" value="KAF2866367.1"/>
    <property type="molecule type" value="Genomic_DNA"/>
</dbReference>
<dbReference type="AlphaFoldDB" id="A0A7C8I7H3"/>
<evidence type="ECO:0000256" key="1">
    <source>
        <dbReference type="SAM" id="MobiDB-lite"/>
    </source>
</evidence>
<evidence type="ECO:0000313" key="2">
    <source>
        <dbReference type="EMBL" id="KAF2866367.1"/>
    </source>
</evidence>
<comment type="caution">
    <text evidence="2">The sequence shown here is derived from an EMBL/GenBank/DDBJ whole genome shotgun (WGS) entry which is preliminary data.</text>
</comment>
<gene>
    <name evidence="2" type="ORF">BDV95DRAFT_649241</name>
</gene>
<proteinExistence type="predicted"/>
<accession>A0A7C8I7H3</accession>
<protein>
    <submittedName>
        <fullName evidence="2">Uncharacterized protein</fullName>
    </submittedName>
</protein>
<dbReference type="Proteomes" id="UP000481861">
    <property type="component" value="Unassembled WGS sequence"/>
</dbReference>
<organism evidence="2 3">
    <name type="scientific">Massariosphaeria phaeospora</name>
    <dbReference type="NCBI Taxonomy" id="100035"/>
    <lineage>
        <taxon>Eukaryota</taxon>
        <taxon>Fungi</taxon>
        <taxon>Dikarya</taxon>
        <taxon>Ascomycota</taxon>
        <taxon>Pezizomycotina</taxon>
        <taxon>Dothideomycetes</taxon>
        <taxon>Pleosporomycetidae</taxon>
        <taxon>Pleosporales</taxon>
        <taxon>Pleosporales incertae sedis</taxon>
        <taxon>Massariosphaeria</taxon>
    </lineage>
</organism>
<feature type="region of interest" description="Disordered" evidence="1">
    <location>
        <begin position="1"/>
        <end position="53"/>
    </location>
</feature>
<name>A0A7C8I7H3_9PLEO</name>
<sequence>MPASNADVNMDGDGGGYPSGNDTTQRPSAPSARGNVEAPAGAQDPRGPSGASDFQLLNMLMGRREDFSDPLSFGAPTTATHTRANNFLPPLAHRLSGMRPTPTRLPPDNTPEPHADLDTFRHISSVERLVQFRQARHFVGLDTRDMDEEIARRVARRPADFGALGDAVRRRGRAGQRALMESTFMERQRQGQREMMEWQVQDHRQILEMMEREEQAQREMGTMRMRTEQEREREMIWVRARERITERQREMNRRTVLEFRRRRRSWRGSGA</sequence>